<evidence type="ECO:0000313" key="1">
    <source>
        <dbReference type="EMBL" id="KAG0434291.1"/>
    </source>
</evidence>
<dbReference type="EMBL" id="JABSTQ010008611">
    <property type="protein sequence ID" value="KAG0434291.1"/>
    <property type="molecule type" value="Genomic_DNA"/>
</dbReference>
<name>A0AC60QJ20_IXOPE</name>
<gene>
    <name evidence="1" type="ORF">HPB47_019206</name>
</gene>
<protein>
    <submittedName>
        <fullName evidence="1">Uncharacterized protein</fullName>
    </submittedName>
</protein>
<accession>A0AC60QJ20</accession>
<comment type="caution">
    <text evidence="1">The sequence shown here is derived from an EMBL/GenBank/DDBJ whole genome shotgun (WGS) entry which is preliminary data.</text>
</comment>
<keyword evidence="2" id="KW-1185">Reference proteome</keyword>
<proteinExistence type="predicted"/>
<organism evidence="1 2">
    <name type="scientific">Ixodes persulcatus</name>
    <name type="common">Taiga tick</name>
    <dbReference type="NCBI Taxonomy" id="34615"/>
    <lineage>
        <taxon>Eukaryota</taxon>
        <taxon>Metazoa</taxon>
        <taxon>Ecdysozoa</taxon>
        <taxon>Arthropoda</taxon>
        <taxon>Chelicerata</taxon>
        <taxon>Arachnida</taxon>
        <taxon>Acari</taxon>
        <taxon>Parasitiformes</taxon>
        <taxon>Ixodida</taxon>
        <taxon>Ixodoidea</taxon>
        <taxon>Ixodidae</taxon>
        <taxon>Ixodinae</taxon>
        <taxon>Ixodes</taxon>
    </lineage>
</organism>
<sequence length="139" mass="14604">MYSRTQKKKLHSEQELKTARPPVSKPRAGGYRTGSTGGAGARTESTGPDVARICSPKISAAAASSIAGLALRRPHPRRPGSCREQPVRRTRPTLELTVRCGATRSPDQSTASLSPHALPAPDKSGPVAKRSRVTGPASS</sequence>
<reference evidence="1 2" key="1">
    <citation type="journal article" date="2020" name="Cell">
        <title>Large-Scale Comparative Analyses of Tick Genomes Elucidate Their Genetic Diversity and Vector Capacities.</title>
        <authorList>
            <consortium name="Tick Genome and Microbiome Consortium (TIGMIC)"/>
            <person name="Jia N."/>
            <person name="Wang J."/>
            <person name="Shi W."/>
            <person name="Du L."/>
            <person name="Sun Y."/>
            <person name="Zhan W."/>
            <person name="Jiang J.F."/>
            <person name="Wang Q."/>
            <person name="Zhang B."/>
            <person name="Ji P."/>
            <person name="Bell-Sakyi L."/>
            <person name="Cui X.M."/>
            <person name="Yuan T.T."/>
            <person name="Jiang B.G."/>
            <person name="Yang W.F."/>
            <person name="Lam T.T."/>
            <person name="Chang Q.C."/>
            <person name="Ding S.J."/>
            <person name="Wang X.J."/>
            <person name="Zhu J.G."/>
            <person name="Ruan X.D."/>
            <person name="Zhao L."/>
            <person name="Wei J.T."/>
            <person name="Ye R.Z."/>
            <person name="Que T.C."/>
            <person name="Du C.H."/>
            <person name="Zhou Y.H."/>
            <person name="Cheng J.X."/>
            <person name="Dai P.F."/>
            <person name="Guo W.B."/>
            <person name="Han X.H."/>
            <person name="Huang E.J."/>
            <person name="Li L.F."/>
            <person name="Wei W."/>
            <person name="Gao Y.C."/>
            <person name="Liu J.Z."/>
            <person name="Shao H.Z."/>
            <person name="Wang X."/>
            <person name="Wang C.C."/>
            <person name="Yang T.C."/>
            <person name="Huo Q.B."/>
            <person name="Li W."/>
            <person name="Chen H.Y."/>
            <person name="Chen S.E."/>
            <person name="Zhou L.G."/>
            <person name="Ni X.B."/>
            <person name="Tian J.H."/>
            <person name="Sheng Y."/>
            <person name="Liu T."/>
            <person name="Pan Y.S."/>
            <person name="Xia L.Y."/>
            <person name="Li J."/>
            <person name="Zhao F."/>
            <person name="Cao W.C."/>
        </authorList>
    </citation>
    <scope>NUCLEOTIDE SEQUENCE [LARGE SCALE GENOMIC DNA]</scope>
    <source>
        <strain evidence="1">Iper-2018</strain>
    </source>
</reference>
<evidence type="ECO:0000313" key="2">
    <source>
        <dbReference type="Proteomes" id="UP000805193"/>
    </source>
</evidence>
<dbReference type="Proteomes" id="UP000805193">
    <property type="component" value="Unassembled WGS sequence"/>
</dbReference>